<sequence length="471" mass="51908">MSELAGLFGAIFGGILNIARQLVMSVYVILWGVWNFLTLLWAGGKALFGRGMLKDRLIATLARPEHMRAILAVLRTFIPTIVVNKRFVTAYDNSATAFVTAYEDVLEVMNLDQVFQTTYAPKMALLTEGNNFFLGMQEGPDYINNVSNMRLAANRNDIDEIITPFISAEIASVLVAAQGKLDVPRTLTKPVLARLVGHYFGTPGPSEDVLIDWTHTMFHYIFFDFSDEAEIVAAAQTASAGCRVYLDQAIAARQKNGEMRDDVLGRCLKLQTAEMPGMDNLGIRNNFLGMITAMLPTISNATTRVLDQLLARPEVLAGAQAAARSGDDELLSRYIVEAFRFNPMNPVIFRRAAEDHTLAAGTLRQREIPKGCFVFAANLSAMFDPWVIPSPGRFDLSRSPDQYILWGGGIHKCFGEQISRTVMPVFLKEILKLPNLKRASGPAGQMDNAGTPFPQHLTITFEGAGDEKSCT</sequence>
<keyword evidence="2" id="KW-0408">Iron</keyword>
<dbReference type="InterPro" id="IPR017972">
    <property type="entry name" value="Cyt_P450_CS"/>
</dbReference>
<feature type="transmembrane region" description="Helical" evidence="3">
    <location>
        <begin position="29"/>
        <end position="48"/>
    </location>
</feature>
<proteinExistence type="inferred from homology"/>
<name>A0A2G4YND6_9PROT</name>
<dbReference type="SUPFAM" id="SSF48264">
    <property type="entry name" value="Cytochrome P450"/>
    <property type="match status" value="1"/>
</dbReference>
<dbReference type="GO" id="GO:0005506">
    <property type="term" value="F:iron ion binding"/>
    <property type="evidence" value="ECO:0007669"/>
    <property type="project" value="InterPro"/>
</dbReference>
<evidence type="ECO:0000313" key="5">
    <source>
        <dbReference type="Proteomes" id="UP000229730"/>
    </source>
</evidence>
<keyword evidence="3" id="KW-0812">Transmembrane</keyword>
<keyword evidence="2" id="KW-0349">Heme</keyword>
<dbReference type="GO" id="GO:0004497">
    <property type="term" value="F:monooxygenase activity"/>
    <property type="evidence" value="ECO:0007669"/>
    <property type="project" value="UniProtKB-KW"/>
</dbReference>
<dbReference type="InterPro" id="IPR001128">
    <property type="entry name" value="Cyt_P450"/>
</dbReference>
<keyword evidence="2" id="KW-0560">Oxidoreductase</keyword>
<dbReference type="CDD" id="cd20612">
    <property type="entry name" value="CYP_LDS-like_C"/>
    <property type="match status" value="1"/>
</dbReference>
<dbReference type="Proteomes" id="UP000229730">
    <property type="component" value="Unassembled WGS sequence"/>
</dbReference>
<dbReference type="GO" id="GO:0020037">
    <property type="term" value="F:heme binding"/>
    <property type="evidence" value="ECO:0007669"/>
    <property type="project" value="InterPro"/>
</dbReference>
<gene>
    <name evidence="4" type="ORF">CRD36_15935</name>
</gene>
<dbReference type="Pfam" id="PF00067">
    <property type="entry name" value="p450"/>
    <property type="match status" value="1"/>
</dbReference>
<dbReference type="AlphaFoldDB" id="A0A2G4YND6"/>
<organism evidence="4 5">
    <name type="scientific">Paremcibacter congregatus</name>
    <dbReference type="NCBI Taxonomy" id="2043170"/>
    <lineage>
        <taxon>Bacteria</taxon>
        <taxon>Pseudomonadati</taxon>
        <taxon>Pseudomonadota</taxon>
        <taxon>Alphaproteobacteria</taxon>
        <taxon>Emcibacterales</taxon>
        <taxon>Emcibacteraceae</taxon>
        <taxon>Paremcibacter</taxon>
    </lineage>
</organism>
<dbReference type="RefSeq" id="WP_099474938.1">
    <property type="nucleotide sequence ID" value="NZ_CP041025.1"/>
</dbReference>
<dbReference type="PROSITE" id="PS00086">
    <property type="entry name" value="CYTOCHROME_P450"/>
    <property type="match status" value="1"/>
</dbReference>
<comment type="similarity">
    <text evidence="1 2">Belongs to the cytochrome P450 family.</text>
</comment>
<reference evidence="4 5" key="1">
    <citation type="submission" date="2017-10" db="EMBL/GenBank/DDBJ databases">
        <title>Frigbacter circumglobatus gen. nov. sp. nov., isolated from sediment cultured in situ.</title>
        <authorList>
            <person name="Zhao Z."/>
        </authorList>
    </citation>
    <scope>NUCLEOTIDE SEQUENCE [LARGE SCALE GENOMIC DNA]</scope>
    <source>
        <strain evidence="4 5">ZYL</strain>
    </source>
</reference>
<evidence type="ECO:0000256" key="2">
    <source>
        <dbReference type="RuleBase" id="RU000461"/>
    </source>
</evidence>
<dbReference type="Gene3D" id="1.10.630.10">
    <property type="entry name" value="Cytochrome P450"/>
    <property type="match status" value="1"/>
</dbReference>
<dbReference type="PANTHER" id="PTHR46696:SF1">
    <property type="entry name" value="CYTOCHROME P450 YJIB-RELATED"/>
    <property type="match status" value="1"/>
</dbReference>
<evidence type="ECO:0000313" key="4">
    <source>
        <dbReference type="EMBL" id="PHZ83841.1"/>
    </source>
</evidence>
<keyword evidence="2" id="KW-0479">Metal-binding</keyword>
<evidence type="ECO:0000256" key="3">
    <source>
        <dbReference type="SAM" id="Phobius"/>
    </source>
</evidence>
<keyword evidence="3" id="KW-0472">Membrane</keyword>
<dbReference type="InterPro" id="IPR036396">
    <property type="entry name" value="Cyt_P450_sf"/>
</dbReference>
<dbReference type="OrthoDB" id="236246at2"/>
<dbReference type="PANTHER" id="PTHR46696">
    <property type="entry name" value="P450, PUTATIVE (EUROFUNG)-RELATED"/>
    <property type="match status" value="1"/>
</dbReference>
<keyword evidence="5" id="KW-1185">Reference proteome</keyword>
<evidence type="ECO:0000256" key="1">
    <source>
        <dbReference type="ARBA" id="ARBA00010617"/>
    </source>
</evidence>
<dbReference type="GO" id="GO:0016705">
    <property type="term" value="F:oxidoreductase activity, acting on paired donors, with incorporation or reduction of molecular oxygen"/>
    <property type="evidence" value="ECO:0007669"/>
    <property type="project" value="InterPro"/>
</dbReference>
<protein>
    <submittedName>
        <fullName evidence="4">Cytochrome</fullName>
    </submittedName>
</protein>
<accession>A0A2G4YND6</accession>
<dbReference type="EMBL" id="PDEM01000031">
    <property type="protein sequence ID" value="PHZ83841.1"/>
    <property type="molecule type" value="Genomic_DNA"/>
</dbReference>
<dbReference type="InParanoid" id="A0A2G4YND6"/>
<keyword evidence="2" id="KW-0503">Monooxygenase</keyword>
<keyword evidence="3" id="KW-1133">Transmembrane helix</keyword>
<comment type="caution">
    <text evidence="4">The sequence shown here is derived from an EMBL/GenBank/DDBJ whole genome shotgun (WGS) entry which is preliminary data.</text>
</comment>